<dbReference type="EMBL" id="REGN01010453">
    <property type="protein sequence ID" value="RMZ98997.1"/>
    <property type="molecule type" value="Genomic_DNA"/>
</dbReference>
<evidence type="ECO:0000313" key="2">
    <source>
        <dbReference type="Proteomes" id="UP000276133"/>
    </source>
</evidence>
<name>A0A3M7PJZ5_BRAPC</name>
<evidence type="ECO:0000313" key="1">
    <source>
        <dbReference type="EMBL" id="RMZ98997.1"/>
    </source>
</evidence>
<dbReference type="Proteomes" id="UP000276133">
    <property type="component" value="Unassembled WGS sequence"/>
</dbReference>
<accession>A0A3M7PJZ5</accession>
<organism evidence="1 2">
    <name type="scientific">Brachionus plicatilis</name>
    <name type="common">Marine rotifer</name>
    <name type="synonym">Brachionus muelleri</name>
    <dbReference type="NCBI Taxonomy" id="10195"/>
    <lineage>
        <taxon>Eukaryota</taxon>
        <taxon>Metazoa</taxon>
        <taxon>Spiralia</taxon>
        <taxon>Gnathifera</taxon>
        <taxon>Rotifera</taxon>
        <taxon>Eurotatoria</taxon>
        <taxon>Monogononta</taxon>
        <taxon>Pseudotrocha</taxon>
        <taxon>Ploima</taxon>
        <taxon>Brachionidae</taxon>
        <taxon>Brachionus</taxon>
    </lineage>
</organism>
<sequence length="243" mass="28019">MQVGKTTGRQRRTTSQKLNKQLALTGIHLTHHVNKPQKALTFFSVSQLGLGTIHYFVIGPAWRLISTQQNLKFMGLKAPKRVHAEHTVKAVFKRPNLPLNARPEHKINHQVNVLPKVVFVHGQFTTIFLKIKVLIGVHLGRRVVLKHQRQLLEPDFASIQTHIDIICLARLVPVQSLLELFEKMAAHRLYMAQIVQTKNVKAYFIRIVADYFEQLFGKWYVHKPLVLQTLGYKNSHKIKEVKN</sequence>
<comment type="caution">
    <text evidence="1">The sequence shown here is derived from an EMBL/GenBank/DDBJ whole genome shotgun (WGS) entry which is preliminary data.</text>
</comment>
<proteinExistence type="predicted"/>
<gene>
    <name evidence="1" type="ORF">BpHYR1_031023</name>
</gene>
<reference evidence="1 2" key="1">
    <citation type="journal article" date="2018" name="Sci. Rep.">
        <title>Genomic signatures of local adaptation to the degree of environmental predictability in rotifers.</title>
        <authorList>
            <person name="Franch-Gras L."/>
            <person name="Hahn C."/>
            <person name="Garcia-Roger E.M."/>
            <person name="Carmona M.J."/>
            <person name="Serra M."/>
            <person name="Gomez A."/>
        </authorList>
    </citation>
    <scope>NUCLEOTIDE SEQUENCE [LARGE SCALE GENOMIC DNA]</scope>
    <source>
        <strain evidence="1">HYR1</strain>
    </source>
</reference>
<protein>
    <submittedName>
        <fullName evidence="1">Uncharacterized protein</fullName>
    </submittedName>
</protein>
<dbReference type="AlphaFoldDB" id="A0A3M7PJZ5"/>
<keyword evidence="2" id="KW-1185">Reference proteome</keyword>